<accession>A0A9Q0YN30</accession>
<sequence>MENAVVDGTVLEGYSPATNFEVRLLETKSVEPPSTTRTLSVFEVFDEVLPQLGIFQKVLHLVRDELFESIFSKQYTSTKEDESRTTSDDTPGKPKREKKEESFNIQRIPYFKLIKDILDQRFEEAEHLNDEIRELKRVISEKNSHCQEIQTANSHLHTQKEDLEKIIISKDESIEAKEEEITKLEEELQILRDTSALEKRRLEFEKRKLQERINSLEKENEFLDQFKQGYDSLHEAFIFRPGEDKFILGQRRSRKPVLASKKNHLLTNIQAAKKLEQQLLQVQNQCMEEFDSFLENHKGVLQRMVMTDSFKDEYGVVLEGDNTEMRSIDMELNTAQDRFKHTIEALQGELDMIRQHHHYLQNQLEAVTKPKEPKPPSRVGLRPPGKDPTDRSSSVDNFGKQSRLSGKDSVLSSADNFENVDLLSGEVDPFIPQEAILSKYSIMIYTSTNNKKTFYELKDAKFCPSCGEKTVVCPHKVSGEKIISLPHNCTHVKLSRPRIKIPADRKERGSYRPYPPSGRGRPMVPDIVEAGDSETKRMHSRISMPDGSARRMQEPFHKDSVTPGMGIRPETDPTPTQMTEKEKETTSESSQEHKQNSLYIMWDDFKLRTDISRSVPMPMEMQRCLSLIGQCYSHILWTDEHTHETQENKSVVDNFYTFMEERYILKDVMFLSMHDFITAIIEYSSVSKHIQLFCHVMVGNHDAATFRYVLLIGDLIDRVDWKFVEDFKVFASLLYPFLNEDEVDQLHLGYTSFSENKVSKALVYEYFMYIILKYREPRFQDVEVKLLQRPMKEFGLMNRSEFNESMDALSPLINEKLRDKLFSEAELHFSEGRKVSVARLTQIASYLLLSQDAPLLRQKIADDVEDSRVRPSSHKTGTSRGDSVTTQKVEDNEDILTMAKLRNLAKNISRRDQARSMRRIEGNLRYDINEGDDEMTFDVPLVES</sequence>
<reference evidence="3" key="1">
    <citation type="submission" date="2021-10" db="EMBL/GenBank/DDBJ databases">
        <title>Tropical sea cucumber genome reveals ecological adaptation and Cuvierian tubules defense mechanism.</title>
        <authorList>
            <person name="Chen T."/>
        </authorList>
    </citation>
    <scope>NUCLEOTIDE SEQUENCE</scope>
    <source>
        <strain evidence="3">Nanhai2018</strain>
        <tissue evidence="3">Muscle</tissue>
    </source>
</reference>
<gene>
    <name evidence="3" type="ORF">HOLleu_33087</name>
</gene>
<feature type="region of interest" description="Disordered" evidence="2">
    <location>
        <begin position="77"/>
        <end position="101"/>
    </location>
</feature>
<evidence type="ECO:0000313" key="4">
    <source>
        <dbReference type="Proteomes" id="UP001152320"/>
    </source>
</evidence>
<comment type="caution">
    <text evidence="3">The sequence shown here is derived from an EMBL/GenBank/DDBJ whole genome shotgun (WGS) entry which is preliminary data.</text>
</comment>
<keyword evidence="4" id="KW-1185">Reference proteome</keyword>
<dbReference type="EMBL" id="JAIZAY010000017">
    <property type="protein sequence ID" value="KAJ8025509.1"/>
    <property type="molecule type" value="Genomic_DNA"/>
</dbReference>
<feature type="compositionally biased region" description="Basic and acidic residues" evidence="2">
    <location>
        <begin position="78"/>
        <end position="101"/>
    </location>
</feature>
<organism evidence="3 4">
    <name type="scientific">Holothuria leucospilota</name>
    <name type="common">Black long sea cucumber</name>
    <name type="synonym">Mertensiothuria leucospilota</name>
    <dbReference type="NCBI Taxonomy" id="206669"/>
    <lineage>
        <taxon>Eukaryota</taxon>
        <taxon>Metazoa</taxon>
        <taxon>Echinodermata</taxon>
        <taxon>Eleutherozoa</taxon>
        <taxon>Echinozoa</taxon>
        <taxon>Holothuroidea</taxon>
        <taxon>Aspidochirotacea</taxon>
        <taxon>Aspidochirotida</taxon>
        <taxon>Holothuriidae</taxon>
        <taxon>Holothuria</taxon>
    </lineage>
</organism>
<proteinExistence type="predicted"/>
<feature type="coiled-coil region" evidence="1">
    <location>
        <begin position="115"/>
        <end position="226"/>
    </location>
</feature>
<feature type="compositionally biased region" description="Basic and acidic residues" evidence="2">
    <location>
        <begin position="548"/>
        <end position="560"/>
    </location>
</feature>
<name>A0A9Q0YN30_HOLLE</name>
<evidence type="ECO:0000256" key="1">
    <source>
        <dbReference type="SAM" id="Coils"/>
    </source>
</evidence>
<dbReference type="Proteomes" id="UP001152320">
    <property type="component" value="Chromosome 17"/>
</dbReference>
<dbReference type="OrthoDB" id="2142729at2759"/>
<feature type="region of interest" description="Disordered" evidence="2">
    <location>
        <begin position="866"/>
        <end position="891"/>
    </location>
</feature>
<protein>
    <submittedName>
        <fullName evidence="3">Uncharacterized protein</fullName>
    </submittedName>
</protein>
<feature type="compositionally biased region" description="Basic and acidic residues" evidence="2">
    <location>
        <begin position="579"/>
        <end position="593"/>
    </location>
</feature>
<keyword evidence="1" id="KW-0175">Coiled coil</keyword>
<feature type="compositionally biased region" description="Polar residues" evidence="2">
    <location>
        <begin position="391"/>
        <end position="410"/>
    </location>
</feature>
<feature type="region of interest" description="Disordered" evidence="2">
    <location>
        <begin position="506"/>
        <end position="593"/>
    </location>
</feature>
<feature type="compositionally biased region" description="Polar residues" evidence="2">
    <location>
        <begin position="874"/>
        <end position="887"/>
    </location>
</feature>
<dbReference type="AlphaFoldDB" id="A0A9Q0YN30"/>
<evidence type="ECO:0000256" key="2">
    <source>
        <dbReference type="SAM" id="MobiDB-lite"/>
    </source>
</evidence>
<evidence type="ECO:0000313" key="3">
    <source>
        <dbReference type="EMBL" id="KAJ8025509.1"/>
    </source>
</evidence>
<feature type="region of interest" description="Disordered" evidence="2">
    <location>
        <begin position="365"/>
        <end position="410"/>
    </location>
</feature>